<feature type="transmembrane region" description="Helical" evidence="1">
    <location>
        <begin position="77"/>
        <end position="95"/>
    </location>
</feature>
<dbReference type="Proteomes" id="UP001651690">
    <property type="component" value="Unassembled WGS sequence"/>
</dbReference>
<accession>A0ABT1LZG3</accession>
<reference evidence="2 3" key="1">
    <citation type="submission" date="2022-06" db="EMBL/GenBank/DDBJ databases">
        <title>Mycolicibacterium sp. CAU 1645 isolated from seawater.</title>
        <authorList>
            <person name="Kim W."/>
        </authorList>
    </citation>
    <scope>NUCLEOTIDE SEQUENCE [LARGE SCALE GENOMIC DNA]</scope>
    <source>
        <strain evidence="2 3">CAU 1645</strain>
    </source>
</reference>
<feature type="transmembrane region" description="Helical" evidence="1">
    <location>
        <begin position="45"/>
        <end position="68"/>
    </location>
</feature>
<keyword evidence="1" id="KW-1133">Transmembrane helix</keyword>
<evidence type="ECO:0000256" key="1">
    <source>
        <dbReference type="SAM" id="Phobius"/>
    </source>
</evidence>
<protein>
    <submittedName>
        <fullName evidence="2">Uncharacterized protein</fullName>
    </submittedName>
</protein>
<feature type="transmembrane region" description="Helical" evidence="1">
    <location>
        <begin position="12"/>
        <end position="33"/>
    </location>
</feature>
<proteinExistence type="predicted"/>
<sequence length="289" mass="31309">MDRDAALDTYRYLRGGIPVMLIMLGVAIAIDVARTGHWLTSISAYYFTSAHAVFIGSICAMGTLLIVYRGVKPTEDVLLNLAGVLAFVVAFVPTTRPEPEVAIGLVPDATVTANVWALTVALLVSRIASWALYRRTRTAPDLGPIARAAMWMQRLLLLAGVVTLVAAPHWFVANAHGIAAVALFAAIIATVFLTAFVADKGVVDSPNPALYQWLYRWIAVVMAITLIAAVVAHYALSEFSHVVIIVEIVLLAEFFVYWAVQTVEKWNPPADSAEHQSCTAGEEHVLKAL</sequence>
<name>A0ABT1LZG3_9MYCO</name>
<feature type="transmembrane region" description="Helical" evidence="1">
    <location>
        <begin position="115"/>
        <end position="133"/>
    </location>
</feature>
<keyword evidence="1" id="KW-0812">Transmembrane</keyword>
<feature type="transmembrane region" description="Helical" evidence="1">
    <location>
        <begin position="154"/>
        <end position="172"/>
    </location>
</feature>
<dbReference type="RefSeq" id="WP_255059473.1">
    <property type="nucleotide sequence ID" value="NZ_JANDBD010000003.1"/>
</dbReference>
<feature type="transmembrane region" description="Helical" evidence="1">
    <location>
        <begin position="217"/>
        <end position="236"/>
    </location>
</feature>
<keyword evidence="3" id="KW-1185">Reference proteome</keyword>
<feature type="transmembrane region" description="Helical" evidence="1">
    <location>
        <begin position="242"/>
        <end position="260"/>
    </location>
</feature>
<feature type="transmembrane region" description="Helical" evidence="1">
    <location>
        <begin position="178"/>
        <end position="197"/>
    </location>
</feature>
<gene>
    <name evidence="2" type="ORF">NM203_08830</name>
</gene>
<dbReference type="EMBL" id="JANDBD010000003">
    <property type="protein sequence ID" value="MCP9272288.1"/>
    <property type="molecule type" value="Genomic_DNA"/>
</dbReference>
<keyword evidence="1" id="KW-0472">Membrane</keyword>
<evidence type="ECO:0000313" key="2">
    <source>
        <dbReference type="EMBL" id="MCP9272288.1"/>
    </source>
</evidence>
<evidence type="ECO:0000313" key="3">
    <source>
        <dbReference type="Proteomes" id="UP001651690"/>
    </source>
</evidence>
<comment type="caution">
    <text evidence="2">The sequence shown here is derived from an EMBL/GenBank/DDBJ whole genome shotgun (WGS) entry which is preliminary data.</text>
</comment>
<organism evidence="2 3">
    <name type="scientific">Mycolicibacterium arenosum</name>
    <dbReference type="NCBI Taxonomy" id="2952157"/>
    <lineage>
        <taxon>Bacteria</taxon>
        <taxon>Bacillati</taxon>
        <taxon>Actinomycetota</taxon>
        <taxon>Actinomycetes</taxon>
        <taxon>Mycobacteriales</taxon>
        <taxon>Mycobacteriaceae</taxon>
        <taxon>Mycolicibacterium</taxon>
    </lineage>
</organism>